<accession>A0A1Y2C8Q6</accession>
<feature type="transmembrane region" description="Helical" evidence="5">
    <location>
        <begin position="118"/>
        <end position="139"/>
    </location>
</feature>
<dbReference type="Gene3D" id="1.20.1250.20">
    <property type="entry name" value="MFS general substrate transporter like domains"/>
    <property type="match status" value="1"/>
</dbReference>
<keyword evidence="2 5" id="KW-0812">Transmembrane</keyword>
<evidence type="ECO:0000313" key="7">
    <source>
        <dbReference type="Proteomes" id="UP000193642"/>
    </source>
</evidence>
<evidence type="ECO:0000256" key="2">
    <source>
        <dbReference type="ARBA" id="ARBA00022692"/>
    </source>
</evidence>
<dbReference type="PANTHER" id="PTHR23507:SF1">
    <property type="entry name" value="FI18259P1-RELATED"/>
    <property type="match status" value="1"/>
</dbReference>
<evidence type="ECO:0000256" key="3">
    <source>
        <dbReference type="ARBA" id="ARBA00022989"/>
    </source>
</evidence>
<gene>
    <name evidence="6" type="ORF">BCR33DRAFT_717627</name>
</gene>
<feature type="transmembrane region" description="Helical" evidence="5">
    <location>
        <begin position="346"/>
        <end position="366"/>
    </location>
</feature>
<dbReference type="PROSITE" id="PS00216">
    <property type="entry name" value="SUGAR_TRANSPORT_1"/>
    <property type="match status" value="1"/>
</dbReference>
<protein>
    <submittedName>
        <fullName evidence="6">MFS general substrate transporter</fullName>
    </submittedName>
</protein>
<name>A0A1Y2C8Q6_9FUNG</name>
<feature type="transmembrane region" description="Helical" evidence="5">
    <location>
        <begin position="317"/>
        <end position="334"/>
    </location>
</feature>
<evidence type="ECO:0000313" key="6">
    <source>
        <dbReference type="EMBL" id="ORY43409.1"/>
    </source>
</evidence>
<feature type="transmembrane region" description="Helical" evidence="5">
    <location>
        <begin position="182"/>
        <end position="205"/>
    </location>
</feature>
<dbReference type="Proteomes" id="UP000193642">
    <property type="component" value="Unassembled WGS sequence"/>
</dbReference>
<dbReference type="InterPro" id="IPR011701">
    <property type="entry name" value="MFS"/>
</dbReference>
<organism evidence="6 7">
    <name type="scientific">Rhizoclosmatium globosum</name>
    <dbReference type="NCBI Taxonomy" id="329046"/>
    <lineage>
        <taxon>Eukaryota</taxon>
        <taxon>Fungi</taxon>
        <taxon>Fungi incertae sedis</taxon>
        <taxon>Chytridiomycota</taxon>
        <taxon>Chytridiomycota incertae sedis</taxon>
        <taxon>Chytridiomycetes</taxon>
        <taxon>Chytridiales</taxon>
        <taxon>Chytriomycetaceae</taxon>
        <taxon>Rhizoclosmatium</taxon>
    </lineage>
</organism>
<feature type="transmembrane region" description="Helical" evidence="5">
    <location>
        <begin position="211"/>
        <end position="230"/>
    </location>
</feature>
<comment type="subcellular location">
    <subcellularLocation>
        <location evidence="1">Membrane</location>
        <topology evidence="1">Multi-pass membrane protein</topology>
    </subcellularLocation>
</comment>
<dbReference type="Pfam" id="PF07690">
    <property type="entry name" value="MFS_1"/>
    <property type="match status" value="1"/>
</dbReference>
<keyword evidence="4 5" id="KW-0472">Membrane</keyword>
<sequence>MSQLETPSLPFRIRPHPNYALAVLLVAGFTAITSQIPFQSLLVLIVCRDLDRERGGTTTVSWTQDLSWEDYKSCAQRSDVQATVASWSLWFNLAEDIPATIFLIVGGYIVDLVGRKKAMCLSIISMMLQSLSYLSLSVVDVPLILLLPVYIISGATGGLGIMFLAGSAYIADTSDPQDRTKYFVLLESVLSVAMCFGPMGGGYIAKEFGFATFYSMTASATLLILGYLVFFFPDSSSQRLPESASKSVKTIFLDCLTSISVTLQMVFSFRAATALVAISTLQAFAATGSGLLILQYPMKQFGFDAFKTGQLIFVSSLQRIFILTLVLPTILSFSKTRGWQKVNVEIFLLRFSFFMMTVAQICYGLARTEEQFFSSTIPNAASSVGSPTMRAMLSTLVSPSFQGRLFSSISLFERVIALAGTMTTNLIYRSTVESFPQALFFVIAGLLAVGFVISLLFISKQGVEAMQAAGETCEEETVTEETPLLA</sequence>
<evidence type="ECO:0000256" key="4">
    <source>
        <dbReference type="ARBA" id="ARBA00023136"/>
    </source>
</evidence>
<dbReference type="PANTHER" id="PTHR23507">
    <property type="entry name" value="ZGC:174356"/>
    <property type="match status" value="1"/>
</dbReference>
<feature type="transmembrane region" description="Helical" evidence="5">
    <location>
        <begin position="20"/>
        <end position="46"/>
    </location>
</feature>
<comment type="caution">
    <text evidence="6">The sequence shown here is derived from an EMBL/GenBank/DDBJ whole genome shotgun (WGS) entry which is preliminary data.</text>
</comment>
<dbReference type="SUPFAM" id="SSF103473">
    <property type="entry name" value="MFS general substrate transporter"/>
    <property type="match status" value="1"/>
</dbReference>
<dbReference type="GO" id="GO:0022857">
    <property type="term" value="F:transmembrane transporter activity"/>
    <property type="evidence" value="ECO:0007669"/>
    <property type="project" value="InterPro"/>
</dbReference>
<dbReference type="OrthoDB" id="3026777at2759"/>
<proteinExistence type="predicted"/>
<dbReference type="EMBL" id="MCGO01000025">
    <property type="protein sequence ID" value="ORY43409.1"/>
    <property type="molecule type" value="Genomic_DNA"/>
</dbReference>
<dbReference type="AlphaFoldDB" id="A0A1Y2C8Q6"/>
<keyword evidence="3 5" id="KW-1133">Transmembrane helix</keyword>
<feature type="transmembrane region" description="Helical" evidence="5">
    <location>
        <begin position="434"/>
        <end position="458"/>
    </location>
</feature>
<evidence type="ECO:0000256" key="5">
    <source>
        <dbReference type="SAM" id="Phobius"/>
    </source>
</evidence>
<feature type="transmembrane region" description="Helical" evidence="5">
    <location>
        <begin position="145"/>
        <end position="170"/>
    </location>
</feature>
<dbReference type="GO" id="GO:0016020">
    <property type="term" value="C:membrane"/>
    <property type="evidence" value="ECO:0007669"/>
    <property type="project" value="UniProtKB-SubCell"/>
</dbReference>
<evidence type="ECO:0000256" key="1">
    <source>
        <dbReference type="ARBA" id="ARBA00004141"/>
    </source>
</evidence>
<feature type="transmembrane region" description="Helical" evidence="5">
    <location>
        <begin position="275"/>
        <end position="296"/>
    </location>
</feature>
<reference evidence="6 7" key="1">
    <citation type="submission" date="2016-07" db="EMBL/GenBank/DDBJ databases">
        <title>Pervasive Adenine N6-methylation of Active Genes in Fungi.</title>
        <authorList>
            <consortium name="DOE Joint Genome Institute"/>
            <person name="Mondo S.J."/>
            <person name="Dannebaum R.O."/>
            <person name="Kuo R.C."/>
            <person name="Labutti K."/>
            <person name="Haridas S."/>
            <person name="Kuo A."/>
            <person name="Salamov A."/>
            <person name="Ahrendt S.R."/>
            <person name="Lipzen A."/>
            <person name="Sullivan W."/>
            <person name="Andreopoulos W.B."/>
            <person name="Clum A."/>
            <person name="Lindquist E."/>
            <person name="Daum C."/>
            <person name="Ramamoorthy G.K."/>
            <person name="Gryganskyi A."/>
            <person name="Culley D."/>
            <person name="Magnuson J.K."/>
            <person name="James T.Y."/>
            <person name="O'Malley M.A."/>
            <person name="Stajich J.E."/>
            <person name="Spatafora J.W."/>
            <person name="Visel A."/>
            <person name="Grigoriev I.V."/>
        </authorList>
    </citation>
    <scope>NUCLEOTIDE SEQUENCE [LARGE SCALE GENOMIC DNA]</scope>
    <source>
        <strain evidence="6 7">JEL800</strain>
    </source>
</reference>
<dbReference type="InterPro" id="IPR036259">
    <property type="entry name" value="MFS_trans_sf"/>
</dbReference>
<keyword evidence="7" id="KW-1185">Reference proteome</keyword>
<dbReference type="InterPro" id="IPR005829">
    <property type="entry name" value="Sugar_transporter_CS"/>
</dbReference>